<dbReference type="InterPro" id="IPR013783">
    <property type="entry name" value="Ig-like_fold"/>
</dbReference>
<evidence type="ECO:0000256" key="2">
    <source>
        <dbReference type="ARBA" id="ARBA00022692"/>
    </source>
</evidence>
<dbReference type="PANTHER" id="PTHR24416">
    <property type="entry name" value="TYROSINE-PROTEIN KINASE RECEPTOR"/>
    <property type="match status" value="1"/>
</dbReference>
<dbReference type="Gene3D" id="1.10.510.10">
    <property type="entry name" value="Transferase(Phosphotransferase) domain 1"/>
    <property type="match status" value="1"/>
</dbReference>
<evidence type="ECO:0000256" key="4">
    <source>
        <dbReference type="ARBA" id="ARBA00022989"/>
    </source>
</evidence>
<dbReference type="PANTHER" id="PTHR24416:SF611">
    <property type="entry name" value="TYROSINE-PROTEIN KINASE TRANSMEMBRANE RECEPTOR ROR"/>
    <property type="match status" value="1"/>
</dbReference>
<protein>
    <recommendedName>
        <fullName evidence="14">Tyrosine-protein kinase Wsck</fullName>
    </recommendedName>
</protein>
<keyword evidence="6" id="KW-0325">Glycoprotein</keyword>
<keyword evidence="5 7" id="KW-0472">Membrane</keyword>
<evidence type="ECO:0000256" key="3">
    <source>
        <dbReference type="ARBA" id="ARBA00022729"/>
    </source>
</evidence>
<dbReference type="SMART" id="SM00321">
    <property type="entry name" value="WSC"/>
    <property type="match status" value="1"/>
</dbReference>
<keyword evidence="4 7" id="KW-1133">Transmembrane helix</keyword>
<dbReference type="InterPro" id="IPR011009">
    <property type="entry name" value="Kinase-like_dom_sf"/>
</dbReference>
<evidence type="ECO:0000259" key="10">
    <source>
        <dbReference type="PROSITE" id="PS50853"/>
    </source>
</evidence>
<dbReference type="Gene3D" id="3.30.200.20">
    <property type="entry name" value="Phosphorylase Kinase, domain 1"/>
    <property type="match status" value="1"/>
</dbReference>
<dbReference type="InterPro" id="IPR003961">
    <property type="entry name" value="FN3_dom"/>
</dbReference>
<feature type="domain" description="Fibronectin type-III" evidence="10">
    <location>
        <begin position="131"/>
        <end position="248"/>
    </location>
</feature>
<dbReference type="InterPro" id="IPR002889">
    <property type="entry name" value="WSC_carb-bd"/>
</dbReference>
<sequence>MEFGLRSGHRPFRIWLSSCLVAMCLCLPGGAPAPQEASSYYYVGCYTARTDLFYESVYAKTPQTCIEICEHQEHPYAVLSGEKCFCANLLEPMHLQDEQLCNTRCVANKAQYCGGVGVHSYYSTTVTKQPAPHHLRISNRTENSLTLKWDAYEASKLLLAGGAEAVLPNQLLEKFLIQAQVIKTYSSLPPFPLPELIVQSTETEVELTDLHPATLYNITVRAKCRGPQTVLTECGQASLEAHTEVGQPSPAPPPPKILSRTDRTITIELSPIRNDNGPLSKLLVIVEYVDDALSQPFDSQLLGSWLQAQQDGVPYYIAAELDYDRPEDNRKRQFVVGDGKLYGRFSNKPLDQPNAHVHISLGVVSTLEGVTKTMYSRGTHDQHVTSLDDFSYATFEKGQSSVVALAVTCVIFGTCLLISLIAYFYLRYKTCRGRRLTGGNTHEMTLQTPIIERENNGFLVEDDPPPHSLENFKQQLQLLVEGFERIPRNALRLNVNDVVGDGLFGEIITGKVSTNDFARDCTLHVLCLDDLNGSTQAQLLRELRQICHLKRQEHVLDFYGVSASPDWFYLIFEQQRVSLKRRLVESRLMAPSPRLTSLSEQMVLQWIYELASAMSYLSSCQVVHRQLCSHSVFVTGDSRLKLSVFGPLHYMSPNRQQPDQSRWLAPEVLRHQHQHSSRSDVWSLACVAWECCSLGGTPYANAVGSNQQLLEALRAAVRPAQPAYVFGDLYQLLLNCWQLEPSERSSCEDVAFGVRQLMTSPRHALSFDRVAGGLDTLPPYLPQLETIALLH</sequence>
<dbReference type="SMART" id="SM00060">
    <property type="entry name" value="FN3"/>
    <property type="match status" value="1"/>
</dbReference>
<dbReference type="InterPro" id="IPR050122">
    <property type="entry name" value="RTK"/>
</dbReference>
<keyword evidence="3 8" id="KW-0732">Signal</keyword>
<evidence type="ECO:0008006" key="14">
    <source>
        <dbReference type="Google" id="ProtNLM"/>
    </source>
</evidence>
<dbReference type="InterPro" id="IPR057598">
    <property type="entry name" value="Fn3_PTPRU"/>
</dbReference>
<dbReference type="Gene3D" id="2.60.40.10">
    <property type="entry name" value="Immunoglobulins"/>
    <property type="match status" value="1"/>
</dbReference>
<dbReference type="GeneID" id="108046609"/>
<feature type="signal peptide" evidence="8">
    <location>
        <begin position="1"/>
        <end position="26"/>
    </location>
</feature>
<proteinExistence type="predicted"/>
<dbReference type="PROSITE" id="PS50011">
    <property type="entry name" value="PROTEIN_KINASE_DOM"/>
    <property type="match status" value="1"/>
</dbReference>
<feature type="domain" description="WSC" evidence="11">
    <location>
        <begin position="39"/>
        <end position="125"/>
    </location>
</feature>
<dbReference type="InterPro" id="IPR036116">
    <property type="entry name" value="FN3_sf"/>
</dbReference>
<dbReference type="RefSeq" id="XP_016981915.2">
    <property type="nucleotide sequence ID" value="XM_017126426.2"/>
</dbReference>
<dbReference type="Pfam" id="PF23144">
    <property type="entry name" value="Fn3_PTPRU"/>
    <property type="match status" value="1"/>
</dbReference>
<dbReference type="InterPro" id="IPR001245">
    <property type="entry name" value="Ser-Thr/Tyr_kinase_cat_dom"/>
</dbReference>
<feature type="transmembrane region" description="Helical" evidence="7">
    <location>
        <begin position="402"/>
        <end position="426"/>
    </location>
</feature>
<dbReference type="PRINTS" id="PR00109">
    <property type="entry name" value="TYRKINASE"/>
</dbReference>
<dbReference type="EnsemblMetazoa" id="XM_017126426.2">
    <property type="protein sequence ID" value="XP_016981915.2"/>
    <property type="gene ID" value="LOC108046609"/>
</dbReference>
<evidence type="ECO:0000256" key="7">
    <source>
        <dbReference type="SAM" id="Phobius"/>
    </source>
</evidence>
<dbReference type="PROSITE" id="PS51212">
    <property type="entry name" value="WSC"/>
    <property type="match status" value="1"/>
</dbReference>
<keyword evidence="13" id="KW-1185">Reference proteome</keyword>
<dbReference type="Proteomes" id="UP001652680">
    <property type="component" value="Unassembled WGS sequence"/>
</dbReference>
<evidence type="ECO:0000313" key="12">
    <source>
        <dbReference type="EnsemblMetazoa" id="XP_016981915.2"/>
    </source>
</evidence>
<evidence type="ECO:0000256" key="1">
    <source>
        <dbReference type="ARBA" id="ARBA00004479"/>
    </source>
</evidence>
<dbReference type="SUPFAM" id="SSF49265">
    <property type="entry name" value="Fibronectin type III"/>
    <property type="match status" value="1"/>
</dbReference>
<comment type="subcellular location">
    <subcellularLocation>
        <location evidence="1">Membrane</location>
        <topology evidence="1">Single-pass type I membrane protein</topology>
    </subcellularLocation>
</comment>
<reference evidence="12" key="2">
    <citation type="submission" date="2025-05" db="UniProtKB">
        <authorList>
            <consortium name="EnsemblMetazoa"/>
        </authorList>
    </citation>
    <scope>IDENTIFICATION</scope>
</reference>
<evidence type="ECO:0000259" key="9">
    <source>
        <dbReference type="PROSITE" id="PS50011"/>
    </source>
</evidence>
<keyword evidence="2 7" id="KW-0812">Transmembrane</keyword>
<reference evidence="13" key="1">
    <citation type="journal article" date="2021" name="Elife">
        <title>Highly contiguous assemblies of 101 drosophilid genomes.</title>
        <authorList>
            <person name="Kim B.Y."/>
            <person name="Wang J.R."/>
            <person name="Miller D.E."/>
            <person name="Barmina O."/>
            <person name="Delaney E."/>
            <person name="Thompson A."/>
            <person name="Comeault A.A."/>
            <person name="Peede D."/>
            <person name="D'Agostino E.R."/>
            <person name="Pelaez J."/>
            <person name="Aguilar J.M."/>
            <person name="Haji D."/>
            <person name="Matsunaga T."/>
            <person name="Armstrong E.E."/>
            <person name="Zych M."/>
            <person name="Ogawa Y."/>
            <person name="Stamenkovic-Radak M."/>
            <person name="Jelic M."/>
            <person name="Veselinovic M.S."/>
            <person name="Tanaskovic M."/>
            <person name="Eric P."/>
            <person name="Gao J.J."/>
            <person name="Katoh T.K."/>
            <person name="Toda M.J."/>
            <person name="Watabe H."/>
            <person name="Watada M."/>
            <person name="Davis J.S."/>
            <person name="Moyle L.C."/>
            <person name="Manoli G."/>
            <person name="Bertolini E."/>
            <person name="Kostal V."/>
            <person name="Hawley R.S."/>
            <person name="Takahashi A."/>
            <person name="Jones C.D."/>
            <person name="Price D.K."/>
            <person name="Whiteman N."/>
            <person name="Kopp A."/>
            <person name="Matute D.R."/>
            <person name="Petrov D.A."/>
        </authorList>
    </citation>
    <scope>NUCLEOTIDE SEQUENCE [LARGE SCALE GENOMIC DNA]</scope>
</reference>
<name>A0ABM5HKY5_DRORH</name>
<dbReference type="InterPro" id="IPR000719">
    <property type="entry name" value="Prot_kinase_dom"/>
</dbReference>
<dbReference type="PROSITE" id="PS50853">
    <property type="entry name" value="FN3"/>
    <property type="match status" value="1"/>
</dbReference>
<evidence type="ECO:0000256" key="6">
    <source>
        <dbReference type="ARBA" id="ARBA00023180"/>
    </source>
</evidence>
<dbReference type="Pfam" id="PF07714">
    <property type="entry name" value="PK_Tyr_Ser-Thr"/>
    <property type="match status" value="1"/>
</dbReference>
<evidence type="ECO:0000313" key="13">
    <source>
        <dbReference type="Proteomes" id="UP001652680"/>
    </source>
</evidence>
<dbReference type="Pfam" id="PF01822">
    <property type="entry name" value="WSC"/>
    <property type="match status" value="1"/>
</dbReference>
<dbReference type="SUPFAM" id="SSF56112">
    <property type="entry name" value="Protein kinase-like (PK-like)"/>
    <property type="match status" value="1"/>
</dbReference>
<organism evidence="12 13">
    <name type="scientific">Drosophila rhopaloa</name>
    <name type="common">Fruit fly</name>
    <dbReference type="NCBI Taxonomy" id="1041015"/>
    <lineage>
        <taxon>Eukaryota</taxon>
        <taxon>Metazoa</taxon>
        <taxon>Ecdysozoa</taxon>
        <taxon>Arthropoda</taxon>
        <taxon>Hexapoda</taxon>
        <taxon>Insecta</taxon>
        <taxon>Pterygota</taxon>
        <taxon>Neoptera</taxon>
        <taxon>Endopterygota</taxon>
        <taxon>Diptera</taxon>
        <taxon>Brachycera</taxon>
        <taxon>Muscomorpha</taxon>
        <taxon>Ephydroidea</taxon>
        <taxon>Drosophilidae</taxon>
        <taxon>Drosophila</taxon>
        <taxon>Sophophora</taxon>
    </lineage>
</organism>
<evidence type="ECO:0000259" key="11">
    <source>
        <dbReference type="PROSITE" id="PS51212"/>
    </source>
</evidence>
<dbReference type="CDD" id="cd00063">
    <property type="entry name" value="FN3"/>
    <property type="match status" value="1"/>
</dbReference>
<evidence type="ECO:0000256" key="5">
    <source>
        <dbReference type="ARBA" id="ARBA00023136"/>
    </source>
</evidence>
<evidence type="ECO:0000256" key="8">
    <source>
        <dbReference type="SAM" id="SignalP"/>
    </source>
</evidence>
<accession>A0ABM5HKY5</accession>
<feature type="chain" id="PRO_5047315895" description="Tyrosine-protein kinase Wsck" evidence="8">
    <location>
        <begin position="27"/>
        <end position="791"/>
    </location>
</feature>
<feature type="domain" description="Protein kinase" evidence="9">
    <location>
        <begin position="493"/>
        <end position="758"/>
    </location>
</feature>